<dbReference type="EMBL" id="JACJVQ010000021">
    <property type="protein sequence ID" value="MBB6637272.1"/>
    <property type="molecule type" value="Genomic_DNA"/>
</dbReference>
<gene>
    <name evidence="2" type="ORF">H7B67_24355</name>
</gene>
<feature type="transmembrane region" description="Helical" evidence="1">
    <location>
        <begin position="12"/>
        <end position="38"/>
    </location>
</feature>
<protein>
    <submittedName>
        <fullName evidence="2">Uncharacterized protein</fullName>
    </submittedName>
</protein>
<feature type="transmembrane region" description="Helical" evidence="1">
    <location>
        <begin position="50"/>
        <end position="76"/>
    </location>
</feature>
<dbReference type="Proteomes" id="UP000535838">
    <property type="component" value="Unassembled WGS sequence"/>
</dbReference>
<keyword evidence="1" id="KW-1133">Transmembrane helix</keyword>
<comment type="caution">
    <text evidence="2">The sequence shown here is derived from an EMBL/GenBank/DDBJ whole genome shotgun (WGS) entry which is preliminary data.</text>
</comment>
<evidence type="ECO:0000313" key="2">
    <source>
        <dbReference type="EMBL" id="MBB6637272.1"/>
    </source>
</evidence>
<dbReference type="AlphaFoldDB" id="A0A841T154"/>
<name>A0A841T154_9BACL</name>
<evidence type="ECO:0000313" key="3">
    <source>
        <dbReference type="Proteomes" id="UP000535838"/>
    </source>
</evidence>
<feature type="transmembrane region" description="Helical" evidence="1">
    <location>
        <begin position="83"/>
        <end position="107"/>
    </location>
</feature>
<keyword evidence="1" id="KW-0472">Membrane</keyword>
<accession>A0A841T154</accession>
<organism evidence="2 3">
    <name type="scientific">Cohnella thailandensis</name>
    <dbReference type="NCBI Taxonomy" id="557557"/>
    <lineage>
        <taxon>Bacteria</taxon>
        <taxon>Bacillati</taxon>
        <taxon>Bacillota</taxon>
        <taxon>Bacilli</taxon>
        <taxon>Bacillales</taxon>
        <taxon>Paenibacillaceae</taxon>
        <taxon>Cohnella</taxon>
    </lineage>
</organism>
<evidence type="ECO:0000256" key="1">
    <source>
        <dbReference type="SAM" id="Phobius"/>
    </source>
</evidence>
<proteinExistence type="predicted"/>
<keyword evidence="3" id="KW-1185">Reference proteome</keyword>
<sequence length="108" mass="12385">MNPVKNFKACVYLWISQCIYVFMGAPWFFIALMATMGFDNPDTGSASFKWLMLLYIVNWLYPIALLFSAGAAWALYHLKKFKAAVWVNQIPLLWLVPLIVLLVYVMAA</sequence>
<dbReference type="RefSeq" id="WP_185122485.1">
    <property type="nucleotide sequence ID" value="NZ_JACJVQ010000021.1"/>
</dbReference>
<keyword evidence="1" id="KW-0812">Transmembrane</keyword>
<reference evidence="2 3" key="1">
    <citation type="submission" date="2020-08" db="EMBL/GenBank/DDBJ databases">
        <title>Cohnella phylogeny.</title>
        <authorList>
            <person name="Dunlap C."/>
        </authorList>
    </citation>
    <scope>NUCLEOTIDE SEQUENCE [LARGE SCALE GENOMIC DNA]</scope>
    <source>
        <strain evidence="2 3">DSM 25241</strain>
    </source>
</reference>